<evidence type="ECO:0000256" key="5">
    <source>
        <dbReference type="ARBA" id="ARBA00022840"/>
    </source>
</evidence>
<dbReference type="InterPro" id="IPR002302">
    <property type="entry name" value="Leu-tRNA-ligase"/>
</dbReference>
<evidence type="ECO:0000256" key="3">
    <source>
        <dbReference type="ARBA" id="ARBA00022598"/>
    </source>
</evidence>
<evidence type="ECO:0000256" key="10">
    <source>
        <dbReference type="RuleBase" id="RU363035"/>
    </source>
</evidence>
<organism evidence="15 16">
    <name type="scientific">Bartonella callosciuri</name>
    <dbReference type="NCBI Taxonomy" id="686223"/>
    <lineage>
        <taxon>Bacteria</taxon>
        <taxon>Pseudomonadati</taxon>
        <taxon>Pseudomonadota</taxon>
        <taxon>Alphaproteobacteria</taxon>
        <taxon>Hyphomicrobiales</taxon>
        <taxon>Bartonellaceae</taxon>
        <taxon>Bartonella</taxon>
    </lineage>
</organism>
<evidence type="ECO:0000256" key="7">
    <source>
        <dbReference type="ARBA" id="ARBA00023146"/>
    </source>
</evidence>
<name>A0A840NWA3_9HYPH</name>
<keyword evidence="4 9" id="KW-0547">Nucleotide-binding</keyword>
<evidence type="ECO:0000259" key="12">
    <source>
        <dbReference type="Pfam" id="PF08264"/>
    </source>
</evidence>
<dbReference type="GO" id="GO:0006429">
    <property type="term" value="P:leucyl-tRNA aminoacylation"/>
    <property type="evidence" value="ECO:0007669"/>
    <property type="project" value="UniProtKB-UniRule"/>
</dbReference>
<dbReference type="SUPFAM" id="SSF52374">
    <property type="entry name" value="Nucleotidylyl transferase"/>
    <property type="match status" value="1"/>
</dbReference>
<dbReference type="InterPro" id="IPR002300">
    <property type="entry name" value="aa-tRNA-synth_Ia"/>
</dbReference>
<dbReference type="CDD" id="cd00812">
    <property type="entry name" value="LeuRS_core"/>
    <property type="match status" value="1"/>
</dbReference>
<dbReference type="RefSeq" id="WP_183229165.1">
    <property type="nucleotide sequence ID" value="NZ_JACHIM010000006.1"/>
</dbReference>
<sequence length="880" mass="99691">MTIEHYNLGERYNPRACEKKWQAIWDEKKIFQTVQEDCREKYYVLEMFPYPSGRIHMGHVRNYAMGDVVARYKRAKGFNVLHPMGWDAFGMPAENAAMQNKVHPKTWTYQNIAVMRGQLKQLGLSLDWSREFATCDVSYYHRQQMLFLDLYQKGLVARKVAKVNWDPVDQTVLANEQVVDGRGWRSGALVEQRELTQWFFKISDFSEDLLAGLEELEQWPEKVRTMQKNWIGKSQGLLIRWALKSTEGADEVCEAFPEVVCYSTRPDTLFGASFLALSVDHPIAQALAQKDKALEAFIENCRCGGTTTVALETAEKQGFRTSILAIHPFDQTVYIPVYIANFVLMDYGTGAVFGCPAHDQRDLDFARKYDLPVRPVVLPKGSDRENFVIGETAYIGDGVMINSNFLDGLTPQEAFEEAAKRLERQMLGGQPQGKKTVQFRLRDWGISRQRYWGCPIPMIHCVSCGVVPVPRNDLPVVLPDDVTFEQPGNPLVRHETWQTVACPTCGQPAKRETDTMDTFVDSSWYYARFTAPFAQEPVDKQTTTEWLPVQQYIGGIEHAILHLLYARFFMRAMKMVGYVTVDEPFKGLFTQGMVVHETYRDDQGWVSPEEISIVEKGGKRQAYKLTDQSEVTIGLVEKMSKSKKNVIDPDDIIASYGADTVRWFVLSDSPPERDVTWTESGVEGAHRFVQRVWRCVALSTPVLREVVPCAGRQGAALELSKVAHRTLHAVEDDLEKFAFNRAIARLYEFLNTMAPLLNKVETVEDEMKAALRQAVDFFLALISPIMPHLAEECHAVLGGKTLMSELSWPLYDPALTIEECYTLPVQINGKKRGEVTVAATATAAMIEEAVLALNFVQAHLGGKTVKKMIIIPQRIVNVVF</sequence>
<dbReference type="PRINTS" id="PR00985">
    <property type="entry name" value="TRNASYNTHLEU"/>
</dbReference>
<feature type="domain" description="Aminoacyl-tRNA synthetase class Ia" evidence="11">
    <location>
        <begin position="637"/>
        <end position="677"/>
    </location>
</feature>
<comment type="caution">
    <text evidence="15">The sequence shown here is derived from an EMBL/GenBank/DDBJ whole genome shotgun (WGS) entry which is preliminary data.</text>
</comment>
<dbReference type="InterPro" id="IPR009080">
    <property type="entry name" value="tRNAsynth_Ia_anticodon-bd"/>
</dbReference>
<feature type="short sequence motif" description="'KMSKS' region" evidence="9">
    <location>
        <begin position="638"/>
        <end position="642"/>
    </location>
</feature>
<dbReference type="InterPro" id="IPR009008">
    <property type="entry name" value="Val/Leu/Ile-tRNA-synth_edit"/>
</dbReference>
<evidence type="ECO:0000256" key="1">
    <source>
        <dbReference type="ARBA" id="ARBA00005594"/>
    </source>
</evidence>
<evidence type="ECO:0000256" key="2">
    <source>
        <dbReference type="ARBA" id="ARBA00022490"/>
    </source>
</evidence>
<dbReference type="GO" id="GO:0002161">
    <property type="term" value="F:aminoacyl-tRNA deacylase activity"/>
    <property type="evidence" value="ECO:0007669"/>
    <property type="project" value="InterPro"/>
</dbReference>
<dbReference type="CDD" id="cd07958">
    <property type="entry name" value="Anticodon_Ia_Leu_BEm"/>
    <property type="match status" value="1"/>
</dbReference>
<dbReference type="GO" id="GO:0005524">
    <property type="term" value="F:ATP binding"/>
    <property type="evidence" value="ECO:0007669"/>
    <property type="project" value="UniProtKB-UniRule"/>
</dbReference>
<feature type="short sequence motif" description="'HIGH' region" evidence="9">
    <location>
        <begin position="49"/>
        <end position="59"/>
    </location>
</feature>
<protein>
    <recommendedName>
        <fullName evidence="9">Leucine--tRNA ligase</fullName>
        <ecNumber evidence="9">6.1.1.4</ecNumber>
    </recommendedName>
    <alternativeName>
        <fullName evidence="9">Leucyl-tRNA synthetase</fullName>
        <shortName evidence="9">LeuRS</shortName>
    </alternativeName>
</protein>
<dbReference type="FunFam" id="3.40.50.620:FF:000003">
    <property type="entry name" value="Leucine--tRNA ligase"/>
    <property type="match status" value="1"/>
</dbReference>
<keyword evidence="16" id="KW-1185">Reference proteome</keyword>
<accession>A0A840NWA3</accession>
<dbReference type="NCBIfam" id="TIGR00396">
    <property type="entry name" value="leuS_bact"/>
    <property type="match status" value="1"/>
</dbReference>
<keyword evidence="5 9" id="KW-0067">ATP-binding</keyword>
<evidence type="ECO:0000256" key="8">
    <source>
        <dbReference type="ARBA" id="ARBA00047469"/>
    </source>
</evidence>
<keyword evidence="2 9" id="KW-0963">Cytoplasm</keyword>
<dbReference type="FunFam" id="1.10.730.10:FF:000002">
    <property type="entry name" value="Leucine--tRNA ligase"/>
    <property type="match status" value="1"/>
</dbReference>
<dbReference type="Gene3D" id="3.40.50.620">
    <property type="entry name" value="HUPs"/>
    <property type="match status" value="2"/>
</dbReference>
<evidence type="ECO:0000259" key="11">
    <source>
        <dbReference type="Pfam" id="PF00133"/>
    </source>
</evidence>
<feature type="domain" description="Aminoacyl-tRNA synthetase class Ia" evidence="11">
    <location>
        <begin position="441"/>
        <end position="597"/>
    </location>
</feature>
<dbReference type="PANTHER" id="PTHR43740:SF2">
    <property type="entry name" value="LEUCINE--TRNA LIGASE, MITOCHONDRIAL"/>
    <property type="match status" value="1"/>
</dbReference>
<feature type="binding site" evidence="9">
    <location>
        <position position="641"/>
    </location>
    <ligand>
        <name>ATP</name>
        <dbReference type="ChEBI" id="CHEBI:30616"/>
    </ligand>
</feature>
<dbReference type="Proteomes" id="UP000561417">
    <property type="component" value="Unassembled WGS sequence"/>
</dbReference>
<dbReference type="GO" id="GO:0005829">
    <property type="term" value="C:cytosol"/>
    <property type="evidence" value="ECO:0007669"/>
    <property type="project" value="TreeGrafter"/>
</dbReference>
<evidence type="ECO:0000256" key="9">
    <source>
        <dbReference type="HAMAP-Rule" id="MF_00049"/>
    </source>
</evidence>
<dbReference type="Gene3D" id="1.10.730.10">
    <property type="entry name" value="Isoleucyl-tRNA Synthetase, Domain 1"/>
    <property type="match status" value="1"/>
</dbReference>
<keyword evidence="3 9" id="KW-0436">Ligase</keyword>
<feature type="domain" description="Methionyl/Valyl/Leucyl/Isoleucyl-tRNA synthetase anticodon-binding" evidence="12">
    <location>
        <begin position="721"/>
        <end position="842"/>
    </location>
</feature>
<dbReference type="PANTHER" id="PTHR43740">
    <property type="entry name" value="LEUCYL-TRNA SYNTHETASE"/>
    <property type="match status" value="1"/>
</dbReference>
<dbReference type="Gene3D" id="2.20.28.290">
    <property type="match status" value="1"/>
</dbReference>
<dbReference type="Pfam" id="PF13603">
    <property type="entry name" value="tRNA-synt_1_2"/>
    <property type="match status" value="1"/>
</dbReference>
<dbReference type="Gene3D" id="3.90.740.10">
    <property type="entry name" value="Valyl/Leucyl/Isoleucyl-tRNA synthetase, editing domain"/>
    <property type="match status" value="1"/>
</dbReference>
<dbReference type="Gene3D" id="3.10.20.590">
    <property type="match status" value="1"/>
</dbReference>
<dbReference type="Pfam" id="PF09334">
    <property type="entry name" value="tRNA-synt_1g"/>
    <property type="match status" value="1"/>
</dbReference>
<dbReference type="InterPro" id="IPR014729">
    <property type="entry name" value="Rossmann-like_a/b/a_fold"/>
</dbReference>
<comment type="subcellular location">
    <subcellularLocation>
        <location evidence="9">Cytoplasm</location>
    </subcellularLocation>
</comment>
<evidence type="ECO:0000313" key="15">
    <source>
        <dbReference type="EMBL" id="MBB5074225.1"/>
    </source>
</evidence>
<dbReference type="AlphaFoldDB" id="A0A840NWA3"/>
<dbReference type="SUPFAM" id="SSF50677">
    <property type="entry name" value="ValRS/IleRS/LeuRS editing domain"/>
    <property type="match status" value="1"/>
</dbReference>
<keyword evidence="7 9" id="KW-0030">Aminoacyl-tRNA synthetase</keyword>
<dbReference type="InterPro" id="IPR025709">
    <property type="entry name" value="Leu_tRNA-synth_edit"/>
</dbReference>
<comment type="similarity">
    <text evidence="1 9 10">Belongs to the class-I aminoacyl-tRNA synthetase family.</text>
</comment>
<dbReference type="InterPro" id="IPR001412">
    <property type="entry name" value="aa-tRNA-synth_I_CS"/>
</dbReference>
<gene>
    <name evidence="9" type="primary">leuS</name>
    <name evidence="15" type="ORF">HNQ69_001362</name>
</gene>
<comment type="catalytic activity">
    <reaction evidence="8 9">
        <text>tRNA(Leu) + L-leucine + ATP = L-leucyl-tRNA(Leu) + AMP + diphosphate</text>
        <dbReference type="Rhea" id="RHEA:11688"/>
        <dbReference type="Rhea" id="RHEA-COMP:9613"/>
        <dbReference type="Rhea" id="RHEA-COMP:9622"/>
        <dbReference type="ChEBI" id="CHEBI:30616"/>
        <dbReference type="ChEBI" id="CHEBI:33019"/>
        <dbReference type="ChEBI" id="CHEBI:57427"/>
        <dbReference type="ChEBI" id="CHEBI:78442"/>
        <dbReference type="ChEBI" id="CHEBI:78494"/>
        <dbReference type="ChEBI" id="CHEBI:456215"/>
        <dbReference type="EC" id="6.1.1.4"/>
    </reaction>
</comment>
<dbReference type="PROSITE" id="PS00178">
    <property type="entry name" value="AA_TRNA_LIGASE_I"/>
    <property type="match status" value="1"/>
</dbReference>
<dbReference type="EC" id="6.1.1.4" evidence="9"/>
<evidence type="ECO:0000313" key="16">
    <source>
        <dbReference type="Proteomes" id="UP000561417"/>
    </source>
</evidence>
<evidence type="ECO:0000259" key="14">
    <source>
        <dbReference type="Pfam" id="PF13603"/>
    </source>
</evidence>
<dbReference type="GO" id="GO:0004823">
    <property type="term" value="F:leucine-tRNA ligase activity"/>
    <property type="evidence" value="ECO:0007669"/>
    <property type="project" value="UniProtKB-UniRule"/>
</dbReference>
<feature type="domain" description="Methionyl/Leucyl tRNA synthetase" evidence="13">
    <location>
        <begin position="44"/>
        <end position="178"/>
    </location>
</feature>
<dbReference type="HAMAP" id="MF_00049_B">
    <property type="entry name" value="Leu_tRNA_synth_B"/>
    <property type="match status" value="1"/>
</dbReference>
<feature type="domain" description="Leucyl-tRNA synthetase editing" evidence="14">
    <location>
        <begin position="228"/>
        <end position="422"/>
    </location>
</feature>
<dbReference type="InterPro" id="IPR015413">
    <property type="entry name" value="Methionyl/Leucyl_tRNA_Synth"/>
</dbReference>
<reference evidence="15 16" key="1">
    <citation type="submission" date="2020-08" db="EMBL/GenBank/DDBJ databases">
        <title>Genomic Encyclopedia of Type Strains, Phase IV (KMG-IV): sequencing the most valuable type-strain genomes for metagenomic binning, comparative biology and taxonomic classification.</title>
        <authorList>
            <person name="Goeker M."/>
        </authorList>
    </citation>
    <scope>NUCLEOTIDE SEQUENCE [LARGE SCALE GENOMIC DNA]</scope>
    <source>
        <strain evidence="15 16">DSM 28538</strain>
    </source>
</reference>
<dbReference type="Pfam" id="PF08264">
    <property type="entry name" value="Anticodon_1"/>
    <property type="match status" value="1"/>
</dbReference>
<evidence type="ECO:0000256" key="4">
    <source>
        <dbReference type="ARBA" id="ARBA00022741"/>
    </source>
</evidence>
<evidence type="ECO:0000259" key="13">
    <source>
        <dbReference type="Pfam" id="PF09334"/>
    </source>
</evidence>
<dbReference type="SUPFAM" id="SSF47323">
    <property type="entry name" value="Anticodon-binding domain of a subclass of class I aminoacyl-tRNA synthetases"/>
    <property type="match status" value="1"/>
</dbReference>
<evidence type="ECO:0000256" key="6">
    <source>
        <dbReference type="ARBA" id="ARBA00022917"/>
    </source>
</evidence>
<keyword evidence="6 9" id="KW-0648">Protein biosynthesis</keyword>
<proteinExistence type="inferred from homology"/>
<dbReference type="Pfam" id="PF00133">
    <property type="entry name" value="tRNA-synt_1"/>
    <property type="match status" value="2"/>
</dbReference>
<dbReference type="EMBL" id="JACHIM010000006">
    <property type="protein sequence ID" value="MBB5074225.1"/>
    <property type="molecule type" value="Genomic_DNA"/>
</dbReference>
<dbReference type="InterPro" id="IPR013155">
    <property type="entry name" value="M/V/L/I-tRNA-synth_anticd-bd"/>
</dbReference>